<accession>A0A8S9P2A7</accession>
<protein>
    <recommendedName>
        <fullName evidence="4">Secreted protein</fullName>
    </recommendedName>
</protein>
<evidence type="ECO:0000256" key="1">
    <source>
        <dbReference type="SAM" id="SignalP"/>
    </source>
</evidence>
<proteinExistence type="predicted"/>
<feature type="signal peptide" evidence="1">
    <location>
        <begin position="1"/>
        <end position="21"/>
    </location>
</feature>
<sequence length="129" mass="14428">MLSSFARAFLVVGLLQRRISSVPAFGQGFFRGTTLVEFEKYAKAFISMNSSSGSSSFRNSSKWAWWIDASWLPAHVMSVMTVRVGPKGISSRSDHGSGEKKLFLAPRWLGLRDFQEDTHNVPPTYHVVT</sequence>
<reference evidence="2" key="1">
    <citation type="submission" date="2019-12" db="EMBL/GenBank/DDBJ databases">
        <title>Genome sequencing and annotation of Brassica cretica.</title>
        <authorList>
            <person name="Studholme D.J."/>
            <person name="Sarris P."/>
        </authorList>
    </citation>
    <scope>NUCLEOTIDE SEQUENCE</scope>
    <source>
        <strain evidence="2">PFS-109/04</strain>
        <tissue evidence="2">Leaf</tissue>
    </source>
</reference>
<organism evidence="2 3">
    <name type="scientific">Brassica cretica</name>
    <name type="common">Mustard</name>
    <dbReference type="NCBI Taxonomy" id="69181"/>
    <lineage>
        <taxon>Eukaryota</taxon>
        <taxon>Viridiplantae</taxon>
        <taxon>Streptophyta</taxon>
        <taxon>Embryophyta</taxon>
        <taxon>Tracheophyta</taxon>
        <taxon>Spermatophyta</taxon>
        <taxon>Magnoliopsida</taxon>
        <taxon>eudicotyledons</taxon>
        <taxon>Gunneridae</taxon>
        <taxon>Pentapetalae</taxon>
        <taxon>rosids</taxon>
        <taxon>malvids</taxon>
        <taxon>Brassicales</taxon>
        <taxon>Brassicaceae</taxon>
        <taxon>Brassiceae</taxon>
        <taxon>Brassica</taxon>
    </lineage>
</organism>
<keyword evidence="1" id="KW-0732">Signal</keyword>
<comment type="caution">
    <text evidence="2">The sequence shown here is derived from an EMBL/GenBank/DDBJ whole genome shotgun (WGS) entry which is preliminary data.</text>
</comment>
<gene>
    <name evidence="2" type="ORF">F2Q69_00006516</name>
</gene>
<name>A0A8S9P2A7_BRACR</name>
<dbReference type="AlphaFoldDB" id="A0A8S9P2A7"/>
<evidence type="ECO:0000313" key="3">
    <source>
        <dbReference type="Proteomes" id="UP000712600"/>
    </source>
</evidence>
<feature type="chain" id="PRO_5035712923" description="Secreted protein" evidence="1">
    <location>
        <begin position="22"/>
        <end position="129"/>
    </location>
</feature>
<evidence type="ECO:0008006" key="4">
    <source>
        <dbReference type="Google" id="ProtNLM"/>
    </source>
</evidence>
<evidence type="ECO:0000313" key="2">
    <source>
        <dbReference type="EMBL" id="KAF3507387.1"/>
    </source>
</evidence>
<dbReference type="Proteomes" id="UP000712600">
    <property type="component" value="Unassembled WGS sequence"/>
</dbReference>
<dbReference type="EMBL" id="QGKX02001521">
    <property type="protein sequence ID" value="KAF3507387.1"/>
    <property type="molecule type" value="Genomic_DNA"/>
</dbReference>